<proteinExistence type="predicted"/>
<name>A0A0F8YFZ1_9ZZZZ</name>
<comment type="caution">
    <text evidence="1">The sequence shown here is derived from an EMBL/GenBank/DDBJ whole genome shotgun (WGS) entry which is preliminary data.</text>
</comment>
<sequence>MSPKARKASDYNTDEIFQKLHENQRILLSLGRDPYEDPKEIRVWLTRIEEKNNLLDAQIKKLEADFKKDPSHFIKEKK</sequence>
<dbReference type="EMBL" id="LAZR01053610">
    <property type="protein sequence ID" value="KKK80373.1"/>
    <property type="molecule type" value="Genomic_DNA"/>
</dbReference>
<evidence type="ECO:0000313" key="1">
    <source>
        <dbReference type="EMBL" id="KKK80373.1"/>
    </source>
</evidence>
<reference evidence="1" key="1">
    <citation type="journal article" date="2015" name="Nature">
        <title>Complex archaea that bridge the gap between prokaryotes and eukaryotes.</title>
        <authorList>
            <person name="Spang A."/>
            <person name="Saw J.H."/>
            <person name="Jorgensen S.L."/>
            <person name="Zaremba-Niedzwiedzka K."/>
            <person name="Martijn J."/>
            <person name="Lind A.E."/>
            <person name="van Eijk R."/>
            <person name="Schleper C."/>
            <person name="Guy L."/>
            <person name="Ettema T.J."/>
        </authorList>
    </citation>
    <scope>NUCLEOTIDE SEQUENCE</scope>
</reference>
<protein>
    <submittedName>
        <fullName evidence="1">Uncharacterized protein</fullName>
    </submittedName>
</protein>
<accession>A0A0F8YFZ1</accession>
<organism evidence="1">
    <name type="scientific">marine sediment metagenome</name>
    <dbReference type="NCBI Taxonomy" id="412755"/>
    <lineage>
        <taxon>unclassified sequences</taxon>
        <taxon>metagenomes</taxon>
        <taxon>ecological metagenomes</taxon>
    </lineage>
</organism>
<gene>
    <name evidence="1" type="ORF">LCGC14_2824140</name>
</gene>
<dbReference type="AlphaFoldDB" id="A0A0F8YFZ1"/>